<name>A0A4Y2GPT6_ARAVE</name>
<evidence type="ECO:0000313" key="1">
    <source>
        <dbReference type="EMBL" id="GBM54799.1"/>
    </source>
</evidence>
<dbReference type="AlphaFoldDB" id="A0A4Y2GPT6"/>
<organism evidence="1 2">
    <name type="scientific">Araneus ventricosus</name>
    <name type="common">Orbweaver spider</name>
    <name type="synonym">Epeira ventricosa</name>
    <dbReference type="NCBI Taxonomy" id="182803"/>
    <lineage>
        <taxon>Eukaryota</taxon>
        <taxon>Metazoa</taxon>
        <taxon>Ecdysozoa</taxon>
        <taxon>Arthropoda</taxon>
        <taxon>Chelicerata</taxon>
        <taxon>Arachnida</taxon>
        <taxon>Araneae</taxon>
        <taxon>Araneomorphae</taxon>
        <taxon>Entelegynae</taxon>
        <taxon>Araneoidea</taxon>
        <taxon>Araneidae</taxon>
        <taxon>Araneus</taxon>
    </lineage>
</organism>
<keyword evidence="2" id="KW-1185">Reference proteome</keyword>
<comment type="caution">
    <text evidence="1">The sequence shown here is derived from an EMBL/GenBank/DDBJ whole genome shotgun (WGS) entry which is preliminary data.</text>
</comment>
<evidence type="ECO:0000313" key="2">
    <source>
        <dbReference type="Proteomes" id="UP000499080"/>
    </source>
</evidence>
<reference evidence="1 2" key="1">
    <citation type="journal article" date="2019" name="Sci. Rep.">
        <title>Orb-weaving spider Araneus ventricosus genome elucidates the spidroin gene catalogue.</title>
        <authorList>
            <person name="Kono N."/>
            <person name="Nakamura H."/>
            <person name="Ohtoshi R."/>
            <person name="Moran D.A.P."/>
            <person name="Shinohara A."/>
            <person name="Yoshida Y."/>
            <person name="Fujiwara M."/>
            <person name="Mori M."/>
            <person name="Tomita M."/>
            <person name="Arakawa K."/>
        </authorList>
    </citation>
    <scope>NUCLEOTIDE SEQUENCE [LARGE SCALE GENOMIC DNA]</scope>
</reference>
<accession>A0A4Y2GPT6</accession>
<gene>
    <name evidence="1" type="ORF">AVEN_6230_1</name>
</gene>
<dbReference type="Proteomes" id="UP000499080">
    <property type="component" value="Unassembled WGS sequence"/>
</dbReference>
<sequence>MMVMSEMLQQLRVAPSYNANGGPVFGGYCQRNKMEHSIKIPLPPLQPPVRQFRADRVQTPGTLFHMLVGLLDVRRGADFMDNVCLTMQNIETRMPSPEDITRMDLLASIPPDLNPMSMCGICLADELQPVNPSYLSTELGVALLR</sequence>
<protein>
    <submittedName>
        <fullName evidence="1">Uncharacterized protein</fullName>
    </submittedName>
</protein>
<dbReference type="EMBL" id="BGPR01001475">
    <property type="protein sequence ID" value="GBM54799.1"/>
    <property type="molecule type" value="Genomic_DNA"/>
</dbReference>
<proteinExistence type="predicted"/>